<keyword evidence="2 5" id="KW-0812">Transmembrane</keyword>
<feature type="transmembrane region" description="Helical" evidence="5">
    <location>
        <begin position="167"/>
        <end position="192"/>
    </location>
</feature>
<proteinExistence type="predicted"/>
<feature type="transmembrane region" description="Helical" evidence="5">
    <location>
        <begin position="307"/>
        <end position="327"/>
    </location>
</feature>
<dbReference type="Gene3D" id="1.20.1250.20">
    <property type="entry name" value="MFS general substrate transporter like domains"/>
    <property type="match status" value="1"/>
</dbReference>
<keyword evidence="4 5" id="KW-0472">Membrane</keyword>
<evidence type="ECO:0000313" key="8">
    <source>
        <dbReference type="Proteomes" id="UP000735302"/>
    </source>
</evidence>
<evidence type="ECO:0000256" key="3">
    <source>
        <dbReference type="ARBA" id="ARBA00022989"/>
    </source>
</evidence>
<name>A0AAV4AJ16_9GAST</name>
<organism evidence="7 8">
    <name type="scientific">Plakobranchus ocellatus</name>
    <dbReference type="NCBI Taxonomy" id="259542"/>
    <lineage>
        <taxon>Eukaryota</taxon>
        <taxon>Metazoa</taxon>
        <taxon>Spiralia</taxon>
        <taxon>Lophotrochozoa</taxon>
        <taxon>Mollusca</taxon>
        <taxon>Gastropoda</taxon>
        <taxon>Heterobranchia</taxon>
        <taxon>Euthyneura</taxon>
        <taxon>Panpulmonata</taxon>
        <taxon>Sacoglossa</taxon>
        <taxon>Placobranchoidea</taxon>
        <taxon>Plakobranchidae</taxon>
        <taxon>Plakobranchus</taxon>
    </lineage>
</organism>
<feature type="transmembrane region" description="Helical" evidence="5">
    <location>
        <begin position="227"/>
        <end position="244"/>
    </location>
</feature>
<dbReference type="InterPro" id="IPR020846">
    <property type="entry name" value="MFS_dom"/>
</dbReference>
<comment type="subcellular location">
    <subcellularLocation>
        <location evidence="1">Membrane</location>
        <topology evidence="1">Multi-pass membrane protein</topology>
    </subcellularLocation>
</comment>
<dbReference type="GO" id="GO:0022857">
    <property type="term" value="F:transmembrane transporter activity"/>
    <property type="evidence" value="ECO:0007669"/>
    <property type="project" value="InterPro"/>
</dbReference>
<feature type="transmembrane region" description="Helical" evidence="5">
    <location>
        <begin position="250"/>
        <end position="267"/>
    </location>
</feature>
<keyword evidence="8" id="KW-1185">Reference proteome</keyword>
<feature type="transmembrane region" description="Helical" evidence="5">
    <location>
        <begin position="140"/>
        <end position="160"/>
    </location>
</feature>
<feature type="domain" description="Major facilitator superfamily (MFS) profile" evidence="6">
    <location>
        <begin position="82"/>
        <end position="373"/>
    </location>
</feature>
<dbReference type="SUPFAM" id="SSF103473">
    <property type="entry name" value="MFS general substrate transporter"/>
    <property type="match status" value="1"/>
</dbReference>
<feature type="transmembrane region" description="Helical" evidence="5">
    <location>
        <begin position="21"/>
        <end position="43"/>
    </location>
</feature>
<evidence type="ECO:0000256" key="1">
    <source>
        <dbReference type="ARBA" id="ARBA00004141"/>
    </source>
</evidence>
<gene>
    <name evidence="7" type="ORF">PoB_003383000</name>
</gene>
<evidence type="ECO:0000256" key="4">
    <source>
        <dbReference type="ARBA" id="ARBA00023136"/>
    </source>
</evidence>
<evidence type="ECO:0000259" key="6">
    <source>
        <dbReference type="PROSITE" id="PS50850"/>
    </source>
</evidence>
<evidence type="ECO:0000256" key="5">
    <source>
        <dbReference type="SAM" id="Phobius"/>
    </source>
</evidence>
<dbReference type="Pfam" id="PF00083">
    <property type="entry name" value="Sugar_tr"/>
    <property type="match status" value="1"/>
</dbReference>
<dbReference type="PANTHER" id="PTHR24064">
    <property type="entry name" value="SOLUTE CARRIER FAMILY 22 MEMBER"/>
    <property type="match status" value="1"/>
</dbReference>
<comment type="caution">
    <text evidence="7">The sequence shown here is derived from an EMBL/GenBank/DDBJ whole genome shotgun (WGS) entry which is preliminary data.</text>
</comment>
<dbReference type="InterPro" id="IPR005828">
    <property type="entry name" value="MFS_sugar_transport-like"/>
</dbReference>
<evidence type="ECO:0000313" key="7">
    <source>
        <dbReference type="EMBL" id="GFO07325.1"/>
    </source>
</evidence>
<dbReference type="GO" id="GO:0016020">
    <property type="term" value="C:membrane"/>
    <property type="evidence" value="ECO:0007669"/>
    <property type="project" value="UniProtKB-SubCell"/>
</dbReference>
<dbReference type="AlphaFoldDB" id="A0AAV4AJ16"/>
<sequence length="373" mass="41742">MRYDDILQHVGQIGPYQRRAFLLFCVPLTLYSMIMMGSVLTWIEPPHRCAVPGLENDSFIIQSEYRRALVNMSVDSDSDCLVFSNFSISEPFSGDGASNISVETEECHRWVYDTSEVSSTIITEFNLVCDKIYIRATSTMAMFAGGLMGCFAFGILADIIGRKRSLIFCLLLCASTTLMLAFLPTLLSVVIMRCIQGMSFQMYAIALSTAMELVGPDKRATMAMGSNFAWMLGQFLVLPLVYFLKEWRLVYLGMGIGAFTSLLPLLITPESPRWLLDNGRYQEAEQVIQKIAHSNKGRLMGGHLSQALPMIVFGSAALLAGILSIQLPETLGRDLPETIHDALVYERMKDKNYSDKKENTEKHKNEIVTECLL</sequence>
<reference evidence="7 8" key="1">
    <citation type="journal article" date="2021" name="Elife">
        <title>Chloroplast acquisition without the gene transfer in kleptoplastic sea slugs, Plakobranchus ocellatus.</title>
        <authorList>
            <person name="Maeda T."/>
            <person name="Takahashi S."/>
            <person name="Yoshida T."/>
            <person name="Shimamura S."/>
            <person name="Takaki Y."/>
            <person name="Nagai Y."/>
            <person name="Toyoda A."/>
            <person name="Suzuki Y."/>
            <person name="Arimoto A."/>
            <person name="Ishii H."/>
            <person name="Satoh N."/>
            <person name="Nishiyama T."/>
            <person name="Hasebe M."/>
            <person name="Maruyama T."/>
            <person name="Minagawa J."/>
            <person name="Obokata J."/>
            <person name="Shigenobu S."/>
        </authorList>
    </citation>
    <scope>NUCLEOTIDE SEQUENCE [LARGE SCALE GENOMIC DNA]</scope>
</reference>
<keyword evidence="3 5" id="KW-1133">Transmembrane helix</keyword>
<dbReference type="Proteomes" id="UP000735302">
    <property type="component" value="Unassembled WGS sequence"/>
</dbReference>
<accession>A0AAV4AJ16</accession>
<dbReference type="EMBL" id="BLXT01003861">
    <property type="protein sequence ID" value="GFO07325.1"/>
    <property type="molecule type" value="Genomic_DNA"/>
</dbReference>
<dbReference type="InterPro" id="IPR036259">
    <property type="entry name" value="MFS_trans_sf"/>
</dbReference>
<protein>
    <submittedName>
        <fullName evidence="7">Organic cation transporter protein</fullName>
    </submittedName>
</protein>
<dbReference type="PROSITE" id="PS50850">
    <property type="entry name" value="MFS"/>
    <property type="match status" value="1"/>
</dbReference>
<evidence type="ECO:0000256" key="2">
    <source>
        <dbReference type="ARBA" id="ARBA00022692"/>
    </source>
</evidence>